<keyword evidence="3" id="KW-1185">Reference proteome</keyword>
<gene>
    <name evidence="2" type="ORF">Mag101_12985</name>
</gene>
<evidence type="ECO:0000313" key="3">
    <source>
        <dbReference type="Proteomes" id="UP000188219"/>
    </source>
</evidence>
<evidence type="ECO:0000313" key="2">
    <source>
        <dbReference type="EMBL" id="AQQ68444.1"/>
    </source>
</evidence>
<evidence type="ECO:0000256" key="1">
    <source>
        <dbReference type="SAM" id="MobiDB-lite"/>
    </source>
</evidence>
<dbReference type="AlphaFoldDB" id="A0A1Q2M6W0"/>
<name>A0A1Q2M6W0_9GAMM</name>
<feature type="region of interest" description="Disordered" evidence="1">
    <location>
        <begin position="1"/>
        <end position="28"/>
    </location>
</feature>
<dbReference type="Proteomes" id="UP000188219">
    <property type="component" value="Chromosome"/>
</dbReference>
<organism evidence="2 3">
    <name type="scientific">Microbulbifer agarilyticus</name>
    <dbReference type="NCBI Taxonomy" id="260552"/>
    <lineage>
        <taxon>Bacteria</taxon>
        <taxon>Pseudomonadati</taxon>
        <taxon>Pseudomonadota</taxon>
        <taxon>Gammaproteobacteria</taxon>
        <taxon>Cellvibrionales</taxon>
        <taxon>Microbulbiferaceae</taxon>
        <taxon>Microbulbifer</taxon>
    </lineage>
</organism>
<dbReference type="STRING" id="260552.Mag101_12985"/>
<accession>A0A1Q2M6W0</accession>
<proteinExistence type="predicted"/>
<dbReference type="OrthoDB" id="5741334at2"/>
<protein>
    <submittedName>
        <fullName evidence="2">Uncharacterized protein</fullName>
    </submittedName>
</protein>
<dbReference type="KEGG" id="maga:Mag101_12985"/>
<reference evidence="2" key="1">
    <citation type="submission" date="2017-02" db="EMBL/GenBank/DDBJ databases">
        <title>Genome of Microbulbifer agarilyticus GP101.</title>
        <authorList>
            <person name="Jung J."/>
            <person name="Bae S.S."/>
            <person name="Baek K."/>
        </authorList>
    </citation>
    <scope>NUCLEOTIDE SEQUENCE [LARGE SCALE GENOMIC DNA]</scope>
    <source>
        <strain evidence="2">GP101</strain>
    </source>
</reference>
<dbReference type="EMBL" id="CP019650">
    <property type="protein sequence ID" value="AQQ68444.1"/>
    <property type="molecule type" value="Genomic_DNA"/>
</dbReference>
<dbReference type="RefSeq" id="WP_077405733.1">
    <property type="nucleotide sequence ID" value="NZ_CP019650.1"/>
</dbReference>
<sequence length="62" mass="7637">MGLRSTKIRRPRRFNRHNAVQSRRRKKVQWLTGQRARIRNYRRFFERQNELVAEAEAGRAQQ</sequence>